<name>K2HRT4_ENTNP</name>
<protein>
    <submittedName>
        <fullName evidence="1">Uncharacterized protein</fullName>
    </submittedName>
</protein>
<reference evidence="1 2" key="1">
    <citation type="submission" date="2011-11" db="EMBL/GenBank/DDBJ databases">
        <authorList>
            <person name="Hannick L."/>
            <person name="Karamycheva S."/>
            <person name="Lorenzi H."/>
            <person name="Caler E."/>
        </authorList>
    </citation>
    <scope>NUCLEOTIDE SEQUENCE [LARGE SCALE GENOMIC DNA]</scope>
    <source>
        <strain evidence="1 2">P19</strain>
    </source>
</reference>
<dbReference type="AlphaFoldDB" id="K2HRT4"/>
<accession>K2HRT4</accession>
<organism evidence="1 2">
    <name type="scientific">Entamoeba nuttalli (strain P19)</name>
    <name type="common">Amoeba</name>
    <dbReference type="NCBI Taxonomy" id="1076696"/>
    <lineage>
        <taxon>Eukaryota</taxon>
        <taxon>Amoebozoa</taxon>
        <taxon>Evosea</taxon>
        <taxon>Archamoebae</taxon>
        <taxon>Mastigamoebida</taxon>
        <taxon>Entamoebidae</taxon>
        <taxon>Entamoeba</taxon>
    </lineage>
</organism>
<dbReference type="RefSeq" id="XP_008858940.1">
    <property type="nucleotide sequence ID" value="XM_008860718.1"/>
</dbReference>
<feature type="non-terminal residue" evidence="1">
    <location>
        <position position="39"/>
    </location>
</feature>
<dbReference type="EMBL" id="JH928311">
    <property type="protein sequence ID" value="EKE38725.1"/>
    <property type="molecule type" value="Genomic_DNA"/>
</dbReference>
<sequence length="39" mass="4763">PLQVDRLQQFHILLLLLHPLLRLRTLHLRIHILLHILRS</sequence>
<gene>
    <name evidence="1" type="ORF">ENU1_156150</name>
</gene>
<evidence type="ECO:0000313" key="1">
    <source>
        <dbReference type="EMBL" id="EKE38725.1"/>
    </source>
</evidence>
<proteinExistence type="predicted"/>
<dbReference type="GeneID" id="20075118"/>
<dbReference type="VEuPathDB" id="AmoebaDB:ENU1_156150"/>
<feature type="non-terminal residue" evidence="1">
    <location>
        <position position="1"/>
    </location>
</feature>
<evidence type="ECO:0000313" key="2">
    <source>
        <dbReference type="Proteomes" id="UP000006769"/>
    </source>
</evidence>
<dbReference type="Proteomes" id="UP000006769">
    <property type="component" value="Unassembled WGS sequence"/>
</dbReference>